<feature type="compositionally biased region" description="Polar residues" evidence="4">
    <location>
        <begin position="259"/>
        <end position="271"/>
    </location>
</feature>
<dbReference type="RefSeq" id="WP_272145133.1">
    <property type="nucleotide sequence ID" value="NZ_JAQNDM010000002.1"/>
</dbReference>
<evidence type="ECO:0000256" key="2">
    <source>
        <dbReference type="ARBA" id="ARBA00011901"/>
    </source>
</evidence>
<feature type="chain" id="PRO_5045210054" description="N-acetylmuramoyl-L-alanine amidase" evidence="5">
    <location>
        <begin position="21"/>
        <end position="271"/>
    </location>
</feature>
<protein>
    <recommendedName>
        <fullName evidence="2">N-acetylmuramoyl-L-alanine amidase</fullName>
        <ecNumber evidence="2">3.5.1.28</ecNumber>
    </recommendedName>
</protein>
<evidence type="ECO:0000313" key="8">
    <source>
        <dbReference type="Proteomes" id="UP001221838"/>
    </source>
</evidence>
<comment type="caution">
    <text evidence="7">The sequence shown here is derived from an EMBL/GenBank/DDBJ whole genome shotgun (WGS) entry which is preliminary data.</text>
</comment>
<reference evidence="7 8" key="1">
    <citation type="submission" date="2022-11" db="EMBL/GenBank/DDBJ databases">
        <title>Minimal conservation of predation-associated metabolite biosynthetic gene clusters underscores biosynthetic potential of Myxococcota including descriptions for ten novel species: Archangium lansinium sp. nov., Myxococcus landrumus sp. nov., Nannocystis bai.</title>
        <authorList>
            <person name="Ahearne A."/>
            <person name="Stevens C."/>
            <person name="Dowd S."/>
        </authorList>
    </citation>
    <scope>NUCLEOTIDE SEQUENCE [LARGE SCALE GENOMIC DNA]</scope>
    <source>
        <strain evidence="7 8">NCWAL01</strain>
    </source>
</reference>
<accession>A0ABT5DLD7</accession>
<evidence type="ECO:0000256" key="3">
    <source>
        <dbReference type="ARBA" id="ARBA00022801"/>
    </source>
</evidence>
<keyword evidence="5" id="KW-0732">Signal</keyword>
<dbReference type="InterPro" id="IPR050695">
    <property type="entry name" value="N-acetylmuramoyl_amidase_3"/>
</dbReference>
<dbReference type="Pfam" id="PF01520">
    <property type="entry name" value="Amidase_3"/>
    <property type="match status" value="1"/>
</dbReference>
<gene>
    <name evidence="7" type="ORF">POL68_38810</name>
</gene>
<comment type="catalytic activity">
    <reaction evidence="1">
        <text>Hydrolyzes the link between N-acetylmuramoyl residues and L-amino acid residues in certain cell-wall glycopeptides.</text>
        <dbReference type="EC" id="3.5.1.28"/>
    </reaction>
</comment>
<dbReference type="InterPro" id="IPR002508">
    <property type="entry name" value="MurNAc-LAA_cat"/>
</dbReference>
<evidence type="ECO:0000313" key="7">
    <source>
        <dbReference type="EMBL" id="MDC0714472.1"/>
    </source>
</evidence>
<dbReference type="EC" id="3.5.1.28" evidence="2"/>
<dbReference type="PANTHER" id="PTHR30404">
    <property type="entry name" value="N-ACETYLMURAMOYL-L-ALANINE AMIDASE"/>
    <property type="match status" value="1"/>
</dbReference>
<dbReference type="PANTHER" id="PTHR30404:SF0">
    <property type="entry name" value="N-ACETYLMURAMOYL-L-ALANINE AMIDASE AMIC"/>
    <property type="match status" value="1"/>
</dbReference>
<sequence>MMLRALVFLVLLGLAPSARGAERVARIVIDPGHGGSKTGALGTGEQLEKGLVLQIALRLRERLEEETGAQVYLTREKDALVHLPDRVTFANGKRPDLFMSIHANSMPTRKLRERVEGIETYFLSAAASGAGARATADRENADAPRAQAVQNDSTLNFILNDLVRMDAHAGSSRLAYAIHQRLIASTGASDRGVLQAPFFVLTGVEAPAVLIEVGYISHPQEGARLARAEYQEKLVSAITSGVKDFLKDLRKRDAPSAADSETPQAAAPTSP</sequence>
<dbReference type="SUPFAM" id="SSF53187">
    <property type="entry name" value="Zn-dependent exopeptidases"/>
    <property type="match status" value="1"/>
</dbReference>
<dbReference type="Gene3D" id="3.40.630.40">
    <property type="entry name" value="Zn-dependent exopeptidases"/>
    <property type="match status" value="1"/>
</dbReference>
<evidence type="ECO:0000256" key="1">
    <source>
        <dbReference type="ARBA" id="ARBA00001561"/>
    </source>
</evidence>
<feature type="region of interest" description="Disordered" evidence="4">
    <location>
        <begin position="252"/>
        <end position="271"/>
    </location>
</feature>
<evidence type="ECO:0000256" key="5">
    <source>
        <dbReference type="SAM" id="SignalP"/>
    </source>
</evidence>
<dbReference type="EMBL" id="JAQNDM010000002">
    <property type="protein sequence ID" value="MDC0714472.1"/>
    <property type="molecule type" value="Genomic_DNA"/>
</dbReference>
<organism evidence="7 8">
    <name type="scientific">Stigmatella ashevillensis</name>
    <dbReference type="NCBI Taxonomy" id="2995309"/>
    <lineage>
        <taxon>Bacteria</taxon>
        <taxon>Pseudomonadati</taxon>
        <taxon>Myxococcota</taxon>
        <taxon>Myxococcia</taxon>
        <taxon>Myxococcales</taxon>
        <taxon>Cystobacterineae</taxon>
        <taxon>Archangiaceae</taxon>
        <taxon>Stigmatella</taxon>
    </lineage>
</organism>
<name>A0ABT5DLD7_9BACT</name>
<dbReference type="SMART" id="SM00646">
    <property type="entry name" value="Ami_3"/>
    <property type="match status" value="1"/>
</dbReference>
<evidence type="ECO:0000256" key="4">
    <source>
        <dbReference type="SAM" id="MobiDB-lite"/>
    </source>
</evidence>
<keyword evidence="3" id="KW-0378">Hydrolase</keyword>
<feature type="signal peptide" evidence="5">
    <location>
        <begin position="1"/>
        <end position="20"/>
    </location>
</feature>
<dbReference type="CDD" id="cd02696">
    <property type="entry name" value="MurNAc-LAA"/>
    <property type="match status" value="1"/>
</dbReference>
<proteinExistence type="predicted"/>
<evidence type="ECO:0000259" key="6">
    <source>
        <dbReference type="SMART" id="SM00646"/>
    </source>
</evidence>
<dbReference type="Proteomes" id="UP001221838">
    <property type="component" value="Unassembled WGS sequence"/>
</dbReference>
<feature type="domain" description="MurNAc-LAA" evidence="6">
    <location>
        <begin position="87"/>
        <end position="243"/>
    </location>
</feature>
<keyword evidence="8" id="KW-1185">Reference proteome</keyword>